<dbReference type="EC" id="3.1.2.-" evidence="3"/>
<evidence type="ECO:0000313" key="4">
    <source>
        <dbReference type="Proteomes" id="UP000187059"/>
    </source>
</evidence>
<dbReference type="PANTHER" id="PTHR31793">
    <property type="entry name" value="4-HYDROXYBENZOYL-COA THIOESTERASE FAMILY MEMBER"/>
    <property type="match status" value="1"/>
</dbReference>
<keyword evidence="4" id="KW-1185">Reference proteome</keyword>
<dbReference type="OrthoDB" id="9799036at2"/>
<dbReference type="Proteomes" id="UP000187059">
    <property type="component" value="Chromosome"/>
</dbReference>
<reference evidence="3 4" key="1">
    <citation type="submission" date="2016-04" db="EMBL/GenBank/DDBJ databases">
        <title>Deep-sea bacteria in the southern Pacific.</title>
        <authorList>
            <person name="Tang K."/>
        </authorList>
    </citation>
    <scope>NUCLEOTIDE SEQUENCE [LARGE SCALE GENOMIC DNA]</scope>
    <source>
        <strain evidence="3 4">JLT2014</strain>
    </source>
</reference>
<dbReference type="InterPro" id="IPR029069">
    <property type="entry name" value="HotDog_dom_sf"/>
</dbReference>
<name>A0A1P8US01_9RHOB</name>
<dbReference type="PANTHER" id="PTHR31793:SF27">
    <property type="entry name" value="NOVEL THIOESTERASE SUPERFAMILY DOMAIN AND SAPOSIN A-TYPE DOMAIN CONTAINING PROTEIN (0610012H03RIK)"/>
    <property type="match status" value="1"/>
</dbReference>
<dbReference type="KEGG" id="paby:Ga0080574_TMP1774"/>
<dbReference type="CDD" id="cd00586">
    <property type="entry name" value="4HBT"/>
    <property type="match status" value="1"/>
</dbReference>
<dbReference type="GO" id="GO:0047617">
    <property type="term" value="F:fatty acyl-CoA hydrolase activity"/>
    <property type="evidence" value="ECO:0007669"/>
    <property type="project" value="TreeGrafter"/>
</dbReference>
<dbReference type="SUPFAM" id="SSF54637">
    <property type="entry name" value="Thioesterase/thiol ester dehydrase-isomerase"/>
    <property type="match status" value="1"/>
</dbReference>
<dbReference type="RefSeq" id="WP_076697446.1">
    <property type="nucleotide sequence ID" value="NZ_CP015093.1"/>
</dbReference>
<comment type="similarity">
    <text evidence="1">Belongs to the 4-hydroxybenzoyl-CoA thioesterase family.</text>
</comment>
<evidence type="ECO:0000313" key="3">
    <source>
        <dbReference type="EMBL" id="APZ52108.1"/>
    </source>
</evidence>
<evidence type="ECO:0000256" key="2">
    <source>
        <dbReference type="ARBA" id="ARBA00022801"/>
    </source>
</evidence>
<evidence type="ECO:0000256" key="1">
    <source>
        <dbReference type="ARBA" id="ARBA00005953"/>
    </source>
</evidence>
<organism evidence="3 4">
    <name type="scientific">Salipiger abyssi</name>
    <dbReference type="NCBI Taxonomy" id="1250539"/>
    <lineage>
        <taxon>Bacteria</taxon>
        <taxon>Pseudomonadati</taxon>
        <taxon>Pseudomonadota</taxon>
        <taxon>Alphaproteobacteria</taxon>
        <taxon>Rhodobacterales</taxon>
        <taxon>Roseobacteraceae</taxon>
        <taxon>Salipiger</taxon>
    </lineage>
</organism>
<dbReference type="STRING" id="1250539.Ga0080574_TMP1774"/>
<accession>A0A1P8US01</accession>
<dbReference type="Gene3D" id="3.10.129.10">
    <property type="entry name" value="Hotdog Thioesterase"/>
    <property type="match status" value="1"/>
</dbReference>
<dbReference type="InterPro" id="IPR050563">
    <property type="entry name" value="4-hydroxybenzoyl-CoA_TE"/>
</dbReference>
<protein>
    <submittedName>
        <fullName evidence="3">(3S)-malyl-CoA thioesterase</fullName>
        <ecNumber evidence="3">3.1.2.-</ecNumber>
    </submittedName>
</protein>
<gene>
    <name evidence="3" type="ORF">Ga0080574_TMP1774</name>
</gene>
<proteinExistence type="inferred from homology"/>
<dbReference type="Pfam" id="PF13279">
    <property type="entry name" value="4HBT_2"/>
    <property type="match status" value="1"/>
</dbReference>
<sequence>MTRQPPASRSDYRSFYPVQTRWQDNDQYGHINNVTYLEYMDTVVCQWQIEQGMDMSGESAVRYLTVESGCRYHAEARFPDALTAGLRLGKLGNSSLRFEIGLFREGEDTACVEGHFVLVAVDPDSVPTPVPDRERALLETILA</sequence>
<keyword evidence="2 3" id="KW-0378">Hydrolase</keyword>
<dbReference type="EMBL" id="CP015093">
    <property type="protein sequence ID" value="APZ52108.1"/>
    <property type="molecule type" value="Genomic_DNA"/>
</dbReference>
<dbReference type="AlphaFoldDB" id="A0A1P8US01"/>